<dbReference type="Proteomes" id="UP001145114">
    <property type="component" value="Unassembled WGS sequence"/>
</dbReference>
<sequence>MEKAYKAQKIVKVDLESQLKAISAFEAKAVATAESYVKDIDTKLVDLRETIENIEKARPIEQLTVNDIIQAKPEIVEEVEALIKEGKFTVPGYEGKFPNLAVA</sequence>
<organism evidence="1 2">
    <name type="scientific">Spiromyces aspiralis</name>
    <dbReference type="NCBI Taxonomy" id="68401"/>
    <lineage>
        <taxon>Eukaryota</taxon>
        <taxon>Fungi</taxon>
        <taxon>Fungi incertae sedis</taxon>
        <taxon>Zoopagomycota</taxon>
        <taxon>Kickxellomycotina</taxon>
        <taxon>Kickxellomycetes</taxon>
        <taxon>Kickxellales</taxon>
        <taxon>Kickxellaceae</taxon>
        <taxon>Spiromyces</taxon>
    </lineage>
</organism>
<protein>
    <submittedName>
        <fullName evidence="1">ATP synthase d subunit</fullName>
    </submittedName>
</protein>
<evidence type="ECO:0000313" key="1">
    <source>
        <dbReference type="EMBL" id="KAJ1673336.1"/>
    </source>
</evidence>
<keyword evidence="2" id="KW-1185">Reference proteome</keyword>
<reference evidence="1" key="1">
    <citation type="submission" date="2022-06" db="EMBL/GenBank/DDBJ databases">
        <title>Phylogenomic reconstructions and comparative analyses of Kickxellomycotina fungi.</title>
        <authorList>
            <person name="Reynolds N.K."/>
            <person name="Stajich J.E."/>
            <person name="Barry K."/>
            <person name="Grigoriev I.V."/>
            <person name="Crous P."/>
            <person name="Smith M.E."/>
        </authorList>
    </citation>
    <scope>NUCLEOTIDE SEQUENCE</scope>
    <source>
        <strain evidence="1">RSA 2271</strain>
    </source>
</reference>
<gene>
    <name evidence="1" type="primary">ATP7</name>
    <name evidence="1" type="ORF">EV182_005432</name>
</gene>
<proteinExistence type="predicted"/>
<dbReference type="EMBL" id="JAMZIH010007072">
    <property type="protein sequence ID" value="KAJ1673336.1"/>
    <property type="molecule type" value="Genomic_DNA"/>
</dbReference>
<accession>A0ACC1HCH8</accession>
<evidence type="ECO:0000313" key="2">
    <source>
        <dbReference type="Proteomes" id="UP001145114"/>
    </source>
</evidence>
<comment type="caution">
    <text evidence="1">The sequence shown here is derived from an EMBL/GenBank/DDBJ whole genome shotgun (WGS) entry which is preliminary data.</text>
</comment>
<name>A0ACC1HCH8_9FUNG</name>